<evidence type="ECO:0000256" key="2">
    <source>
        <dbReference type="ARBA" id="ARBA00022448"/>
    </source>
</evidence>
<dbReference type="GO" id="GO:0005254">
    <property type="term" value="F:chloride channel activity"/>
    <property type="evidence" value="ECO:0007669"/>
    <property type="project" value="InterPro"/>
</dbReference>
<dbReference type="PANTHER" id="PTHR33281">
    <property type="entry name" value="UPF0187 PROTEIN YNEE"/>
    <property type="match status" value="1"/>
</dbReference>
<dbReference type="STRING" id="44941.A0A397VBV0"/>
<dbReference type="Proteomes" id="UP000266673">
    <property type="component" value="Unassembled WGS sequence"/>
</dbReference>
<dbReference type="EMBL" id="QKWP01000540">
    <property type="protein sequence ID" value="RIB18419.1"/>
    <property type="molecule type" value="Genomic_DNA"/>
</dbReference>
<evidence type="ECO:0000256" key="6">
    <source>
        <dbReference type="ARBA" id="ARBA00023065"/>
    </source>
</evidence>
<reference evidence="10 11" key="1">
    <citation type="submission" date="2018-06" db="EMBL/GenBank/DDBJ databases">
        <title>Comparative genomics reveals the genomic features of Rhizophagus irregularis, R. cerebriforme, R. diaphanum and Gigaspora rosea, and their symbiotic lifestyle signature.</title>
        <authorList>
            <person name="Morin E."/>
            <person name="San Clemente H."/>
            <person name="Chen E.C.H."/>
            <person name="De La Providencia I."/>
            <person name="Hainaut M."/>
            <person name="Kuo A."/>
            <person name="Kohler A."/>
            <person name="Murat C."/>
            <person name="Tang N."/>
            <person name="Roy S."/>
            <person name="Loubradou J."/>
            <person name="Henrissat B."/>
            <person name="Grigoriev I.V."/>
            <person name="Corradi N."/>
            <person name="Roux C."/>
            <person name="Martin F.M."/>
        </authorList>
    </citation>
    <scope>NUCLEOTIDE SEQUENCE [LARGE SCALE GENOMIC DNA]</scope>
    <source>
        <strain evidence="10 11">DAOM 194757</strain>
    </source>
</reference>
<protein>
    <submittedName>
        <fullName evidence="10">Bestrophin, RFP-TM, chloride channel-domain-containing protein</fullName>
    </submittedName>
</protein>
<dbReference type="Pfam" id="PF25539">
    <property type="entry name" value="Bestrophin_2"/>
    <property type="match status" value="2"/>
</dbReference>
<dbReference type="OrthoDB" id="1368at2759"/>
<keyword evidence="5 9" id="KW-1133">Transmembrane helix</keyword>
<keyword evidence="11" id="KW-1185">Reference proteome</keyword>
<dbReference type="GO" id="GO:0005886">
    <property type="term" value="C:plasma membrane"/>
    <property type="evidence" value="ECO:0007669"/>
    <property type="project" value="UniProtKB-SubCell"/>
</dbReference>
<evidence type="ECO:0000256" key="9">
    <source>
        <dbReference type="SAM" id="Phobius"/>
    </source>
</evidence>
<accession>A0A397VBV0</accession>
<dbReference type="AlphaFoldDB" id="A0A397VBV0"/>
<evidence type="ECO:0000256" key="3">
    <source>
        <dbReference type="ARBA" id="ARBA00022475"/>
    </source>
</evidence>
<dbReference type="InterPro" id="IPR044669">
    <property type="entry name" value="YneE/VCCN1/2-like"/>
</dbReference>
<dbReference type="PANTHER" id="PTHR33281:SF19">
    <property type="entry name" value="VOLTAGE-DEPENDENT ANION CHANNEL-FORMING PROTEIN YNEE"/>
    <property type="match status" value="1"/>
</dbReference>
<evidence type="ECO:0000256" key="8">
    <source>
        <dbReference type="SAM" id="Coils"/>
    </source>
</evidence>
<evidence type="ECO:0000256" key="7">
    <source>
        <dbReference type="ARBA" id="ARBA00023136"/>
    </source>
</evidence>
<proteinExistence type="predicted"/>
<feature type="coiled-coil region" evidence="8">
    <location>
        <begin position="113"/>
        <end position="165"/>
    </location>
</feature>
<keyword evidence="4 9" id="KW-0812">Transmembrane</keyword>
<keyword evidence="6" id="KW-0406">Ion transport</keyword>
<evidence type="ECO:0000256" key="5">
    <source>
        <dbReference type="ARBA" id="ARBA00022989"/>
    </source>
</evidence>
<feature type="transmembrane region" description="Helical" evidence="9">
    <location>
        <begin position="344"/>
        <end position="362"/>
    </location>
</feature>
<name>A0A397VBV0_9GLOM</name>
<keyword evidence="7 9" id="KW-0472">Membrane</keyword>
<organism evidence="10 11">
    <name type="scientific">Gigaspora rosea</name>
    <dbReference type="NCBI Taxonomy" id="44941"/>
    <lineage>
        <taxon>Eukaryota</taxon>
        <taxon>Fungi</taxon>
        <taxon>Fungi incertae sedis</taxon>
        <taxon>Mucoromycota</taxon>
        <taxon>Glomeromycotina</taxon>
        <taxon>Glomeromycetes</taxon>
        <taxon>Diversisporales</taxon>
        <taxon>Gigasporaceae</taxon>
        <taxon>Gigaspora</taxon>
    </lineage>
</organism>
<evidence type="ECO:0000313" key="10">
    <source>
        <dbReference type="EMBL" id="RIB18419.1"/>
    </source>
</evidence>
<sequence length="481" mass="55306">MVCKVEETCQQVDSSSNLPYLFRWKGSVTPNVIVQTLVVTIFAAAVTTVYFKTDIKPSIPQTFIPVLGFVVGLLLTYRTNTAYDRYWEGRKAWSSMVTAIRNLTRYIWVGVKRKQTENEKKEEQENIKRKYLKKINELKTEQKIKSKTEEQIMIEEEEKEMLIEKESAVRLLVGFAFAVKHYLREEDGNSCEDVEPFISDIKSTLPGFENIVTQIGAEKTPDNTNTESIWDKFLSLFSNRKKPHHRAHRLSRGKNELDIDSSNYNLPLEITLYLSDYVSTQIKKGRIDVPITNNMLSSINSLIDCLTSFERILRTPIPLAYAIHLSQTVWIYCLSLPFQLVGLVGWSTIPIVFLASFILLGIERIAAEIENPFGYDPNDLDLDGFCKVLDQEIRIITSHPPPDVDHWVFNEKNHPFVNQKISALYARKNLSFDEVRSRFSIKSIEEENTENTDNENLIESVNDKKGVKSENEVAIDVKKSF</sequence>
<keyword evidence="3" id="KW-1003">Cell membrane</keyword>
<feature type="transmembrane region" description="Helical" evidence="9">
    <location>
        <begin position="32"/>
        <end position="51"/>
    </location>
</feature>
<comment type="subcellular location">
    <subcellularLocation>
        <location evidence="1">Cell membrane</location>
        <topology evidence="1">Multi-pass membrane protein</topology>
    </subcellularLocation>
</comment>
<keyword evidence="2" id="KW-0813">Transport</keyword>
<gene>
    <name evidence="10" type="ORF">C2G38_2184656</name>
</gene>
<evidence type="ECO:0000313" key="11">
    <source>
        <dbReference type="Proteomes" id="UP000266673"/>
    </source>
</evidence>
<evidence type="ECO:0000256" key="4">
    <source>
        <dbReference type="ARBA" id="ARBA00022692"/>
    </source>
</evidence>
<evidence type="ECO:0000256" key="1">
    <source>
        <dbReference type="ARBA" id="ARBA00004651"/>
    </source>
</evidence>
<comment type="caution">
    <text evidence="10">The sequence shown here is derived from an EMBL/GenBank/DDBJ whole genome shotgun (WGS) entry which is preliminary data.</text>
</comment>
<feature type="transmembrane region" description="Helical" evidence="9">
    <location>
        <begin position="63"/>
        <end position="80"/>
    </location>
</feature>
<keyword evidence="8" id="KW-0175">Coiled coil</keyword>